<dbReference type="InterPro" id="IPR001478">
    <property type="entry name" value="PDZ"/>
</dbReference>
<protein>
    <submittedName>
        <fullName evidence="6">Putative serine protease PepD</fullName>
        <ecNumber evidence="6">3.4.21.-</ecNumber>
    </submittedName>
</protein>
<dbReference type="InterPro" id="IPR001940">
    <property type="entry name" value="Peptidase_S1C"/>
</dbReference>
<accession>A0A853CJF1</accession>
<dbReference type="InterPro" id="IPR009003">
    <property type="entry name" value="Peptidase_S1_PA"/>
</dbReference>
<dbReference type="SMART" id="SM00228">
    <property type="entry name" value="PDZ"/>
    <property type="match status" value="1"/>
</dbReference>
<evidence type="ECO:0000313" key="7">
    <source>
        <dbReference type="Proteomes" id="UP000541969"/>
    </source>
</evidence>
<evidence type="ECO:0000259" key="5">
    <source>
        <dbReference type="PROSITE" id="PS50106"/>
    </source>
</evidence>
<evidence type="ECO:0000313" key="6">
    <source>
        <dbReference type="EMBL" id="NYJ06103.1"/>
    </source>
</evidence>
<gene>
    <name evidence="6" type="ORF">GGQ55_002381</name>
</gene>
<keyword evidence="4" id="KW-0472">Membrane</keyword>
<organism evidence="6 7">
    <name type="scientific">Petropleomorpha daqingensis</name>
    <dbReference type="NCBI Taxonomy" id="2026353"/>
    <lineage>
        <taxon>Bacteria</taxon>
        <taxon>Bacillati</taxon>
        <taxon>Actinomycetota</taxon>
        <taxon>Actinomycetes</taxon>
        <taxon>Geodermatophilales</taxon>
        <taxon>Geodermatophilaceae</taxon>
        <taxon>Petropleomorpha</taxon>
    </lineage>
</organism>
<dbReference type="InterPro" id="IPR051201">
    <property type="entry name" value="Chloro_Bact_Ser_Proteases"/>
</dbReference>
<keyword evidence="7" id="KW-1185">Reference proteome</keyword>
<keyword evidence="4" id="KW-1133">Transmembrane helix</keyword>
<dbReference type="SUPFAM" id="SSF50494">
    <property type="entry name" value="Trypsin-like serine proteases"/>
    <property type="match status" value="1"/>
</dbReference>
<keyword evidence="2 6" id="KW-0378">Hydrolase</keyword>
<dbReference type="GO" id="GO:0004252">
    <property type="term" value="F:serine-type endopeptidase activity"/>
    <property type="evidence" value="ECO:0007669"/>
    <property type="project" value="InterPro"/>
</dbReference>
<dbReference type="AlphaFoldDB" id="A0A853CJF1"/>
<dbReference type="InterPro" id="IPR036034">
    <property type="entry name" value="PDZ_sf"/>
</dbReference>
<dbReference type="Proteomes" id="UP000541969">
    <property type="component" value="Unassembled WGS sequence"/>
</dbReference>
<dbReference type="RefSeq" id="WP_366489146.1">
    <property type="nucleotide sequence ID" value="NZ_JACBZT010000001.1"/>
</dbReference>
<dbReference type="Pfam" id="PF13365">
    <property type="entry name" value="Trypsin_2"/>
    <property type="match status" value="1"/>
</dbReference>
<evidence type="ECO:0000256" key="2">
    <source>
        <dbReference type="ARBA" id="ARBA00022801"/>
    </source>
</evidence>
<name>A0A853CJF1_9ACTN</name>
<dbReference type="PROSITE" id="PS50106">
    <property type="entry name" value="PDZ"/>
    <property type="match status" value="1"/>
</dbReference>
<comment type="caution">
    <text evidence="6">The sequence shown here is derived from an EMBL/GenBank/DDBJ whole genome shotgun (WGS) entry which is preliminary data.</text>
</comment>
<dbReference type="EMBL" id="JACBZT010000001">
    <property type="protein sequence ID" value="NYJ06103.1"/>
    <property type="molecule type" value="Genomic_DNA"/>
</dbReference>
<dbReference type="EC" id="3.4.21.-" evidence="6"/>
<feature type="transmembrane region" description="Helical" evidence="4">
    <location>
        <begin position="103"/>
        <end position="126"/>
    </location>
</feature>
<evidence type="ECO:0000256" key="3">
    <source>
        <dbReference type="SAM" id="MobiDB-lite"/>
    </source>
</evidence>
<keyword evidence="1 6" id="KW-0645">Protease</keyword>
<dbReference type="PANTHER" id="PTHR43343">
    <property type="entry name" value="PEPTIDASE S12"/>
    <property type="match status" value="1"/>
</dbReference>
<keyword evidence="4" id="KW-0812">Transmembrane</keyword>
<feature type="region of interest" description="Disordered" evidence="3">
    <location>
        <begin position="1"/>
        <end position="58"/>
    </location>
</feature>
<evidence type="ECO:0000256" key="1">
    <source>
        <dbReference type="ARBA" id="ARBA00022670"/>
    </source>
</evidence>
<proteinExistence type="predicted"/>
<dbReference type="GO" id="GO:0006508">
    <property type="term" value="P:proteolysis"/>
    <property type="evidence" value="ECO:0007669"/>
    <property type="project" value="UniProtKB-KW"/>
</dbReference>
<reference evidence="6 7" key="1">
    <citation type="submission" date="2020-07" db="EMBL/GenBank/DDBJ databases">
        <title>Sequencing the genomes of 1000 actinobacteria strains.</title>
        <authorList>
            <person name="Klenk H.-P."/>
        </authorList>
    </citation>
    <scope>NUCLEOTIDE SEQUENCE [LARGE SCALE GENOMIC DNA]</scope>
    <source>
        <strain evidence="6 7">DSM 104001</strain>
    </source>
</reference>
<feature type="domain" description="PDZ" evidence="5">
    <location>
        <begin position="357"/>
        <end position="449"/>
    </location>
</feature>
<dbReference type="SUPFAM" id="SSF50156">
    <property type="entry name" value="PDZ domain-like"/>
    <property type="match status" value="1"/>
</dbReference>
<dbReference type="Gene3D" id="2.30.42.10">
    <property type="match status" value="1"/>
</dbReference>
<dbReference type="Pfam" id="PF13180">
    <property type="entry name" value="PDZ_2"/>
    <property type="match status" value="1"/>
</dbReference>
<sequence>MTEHGHPDAAGNDPRTPSAGEGATQPPAADVPPQQPAMPHQAPWLPPQPYEQVPHQEVPQQPFAQQQFAPPAGAPVFGVPSYAGGLPPAAPATQPRRSGKVRIGIAGLVAGAVIGGGAGAGVVALVGTSHDTTSSPVAAQNVTIKDPNNATTATAAAAKAAPSVVTIYVTSANSAGSGSGVVLTDDGYVLTNNHVVTLEGQASNADIQVRAADGTLYDAEVVGTDPSSDLAVVKLDGASNLTPATFANSDKVQVGDVAVAIGAPLGLENTVTDGIISATNRAVQTGSSQSDATVIDAIQTDAAINPGNSGGALVNAAGEVIGINTAIASVASEAPGNQSQSGNIGVGFAIPSDTAQRIAKEIIENGSATHAVLGVSAQTASDGTNSQVGIGAEVVQVQQGSAAADAGLQAGDVITALDDRAVASSTDLTAAVRSEAPNTKVTLTVHRGNDTQKIDVTLGTSTS</sequence>
<evidence type="ECO:0000256" key="4">
    <source>
        <dbReference type="SAM" id="Phobius"/>
    </source>
</evidence>
<dbReference type="Gene3D" id="2.40.10.120">
    <property type="match status" value="1"/>
</dbReference>
<dbReference type="PRINTS" id="PR00834">
    <property type="entry name" value="PROTEASES2C"/>
</dbReference>
<dbReference type="PANTHER" id="PTHR43343:SF3">
    <property type="entry name" value="PROTEASE DO-LIKE 8, CHLOROPLASTIC"/>
    <property type="match status" value="1"/>
</dbReference>